<reference evidence="1 2" key="1">
    <citation type="submission" date="2019-02" db="EMBL/GenBank/DDBJ databases">
        <title>Kribbella capetownensis sp. nov. and Kribbella speibonae sp. nov., isolated from soil.</title>
        <authorList>
            <person name="Curtis S.M."/>
            <person name="Norton I."/>
            <person name="Everest G.J."/>
            <person name="Meyers P.R."/>
        </authorList>
    </citation>
    <scope>NUCLEOTIDE SEQUENCE [LARGE SCALE GENOMIC DNA]</scope>
    <source>
        <strain evidence="1 2">NRRL B-24813</strain>
    </source>
</reference>
<accession>A0A4R0JYE4</accession>
<gene>
    <name evidence="1" type="ORF">E0H73_40085</name>
</gene>
<sequence length="251" mass="27801">MALDATTALGQLPVGLRGELLAEFDLITRNYREGRWGPAELYGGRLAEVVYTILDGYTSGGAYAATAGKPRNFEGSCKALENRTAYPDSARLTIPRVLVGLYDVRNRRNVGHVGGDVSANHMDAELVLATAKWIVAELIRMFHSTDVKTAADVVDALVDRTLPVIWEVDGVRRVLDTSLSLSDQTLLLLYSETGAVSEMDLAKYLEQDRLPNYRRVLDKLHKARHVEWNKATGMVTLGPPGREHVEERLLK</sequence>
<keyword evidence="2" id="KW-1185">Reference proteome</keyword>
<organism evidence="1 2">
    <name type="scientific">Kribbella pittospori</name>
    <dbReference type="NCBI Taxonomy" id="722689"/>
    <lineage>
        <taxon>Bacteria</taxon>
        <taxon>Bacillati</taxon>
        <taxon>Actinomycetota</taxon>
        <taxon>Actinomycetes</taxon>
        <taxon>Propionibacteriales</taxon>
        <taxon>Kribbellaceae</taxon>
        <taxon>Kribbella</taxon>
    </lineage>
</organism>
<comment type="caution">
    <text evidence="1">The sequence shown here is derived from an EMBL/GenBank/DDBJ whole genome shotgun (WGS) entry which is preliminary data.</text>
</comment>
<evidence type="ECO:0000313" key="1">
    <source>
        <dbReference type="EMBL" id="TCC52139.1"/>
    </source>
</evidence>
<evidence type="ECO:0000313" key="2">
    <source>
        <dbReference type="Proteomes" id="UP000291144"/>
    </source>
</evidence>
<proteinExistence type="predicted"/>
<dbReference type="EMBL" id="SJKB01000021">
    <property type="protein sequence ID" value="TCC52139.1"/>
    <property type="molecule type" value="Genomic_DNA"/>
</dbReference>
<dbReference type="AlphaFoldDB" id="A0A4R0JYE4"/>
<dbReference type="OrthoDB" id="494805at2"/>
<name>A0A4R0JYE4_9ACTN</name>
<protein>
    <submittedName>
        <fullName evidence="1">Uncharacterized protein</fullName>
    </submittedName>
</protein>
<dbReference type="Proteomes" id="UP000291144">
    <property type="component" value="Unassembled WGS sequence"/>
</dbReference>
<dbReference type="RefSeq" id="WP_131365588.1">
    <property type="nucleotide sequence ID" value="NZ_SJKB01000021.1"/>
</dbReference>